<keyword evidence="2" id="KW-1185">Reference proteome</keyword>
<dbReference type="AlphaFoldDB" id="A0A9P0JJE7"/>
<proteinExistence type="predicted"/>
<dbReference type="Proteomes" id="UP001152888">
    <property type="component" value="Unassembled WGS sequence"/>
</dbReference>
<evidence type="ECO:0000313" key="1">
    <source>
        <dbReference type="EMBL" id="CAH1955802.1"/>
    </source>
</evidence>
<name>A0A9P0JJE7_ACAOB</name>
<dbReference type="EMBL" id="CAKOFQ010006662">
    <property type="protein sequence ID" value="CAH1955802.1"/>
    <property type="molecule type" value="Genomic_DNA"/>
</dbReference>
<protein>
    <submittedName>
        <fullName evidence="1">Uncharacterized protein</fullName>
    </submittedName>
</protein>
<sequence>MCGRPVQLAVGGLQRRLRPLLNMPVGGRSPARAEASRGWGGHHREQYGGWAVIEYLVSIRILVEIGR</sequence>
<gene>
    <name evidence="1" type="ORF">ACAOBT_LOCUS1259</name>
</gene>
<comment type="caution">
    <text evidence="1">The sequence shown here is derived from an EMBL/GenBank/DDBJ whole genome shotgun (WGS) entry which is preliminary data.</text>
</comment>
<evidence type="ECO:0000313" key="2">
    <source>
        <dbReference type="Proteomes" id="UP001152888"/>
    </source>
</evidence>
<accession>A0A9P0JJE7</accession>
<reference evidence="1" key="1">
    <citation type="submission" date="2022-03" db="EMBL/GenBank/DDBJ databases">
        <authorList>
            <person name="Sayadi A."/>
        </authorList>
    </citation>
    <scope>NUCLEOTIDE SEQUENCE</scope>
</reference>
<organism evidence="1 2">
    <name type="scientific">Acanthoscelides obtectus</name>
    <name type="common">Bean weevil</name>
    <name type="synonym">Bruchus obtectus</name>
    <dbReference type="NCBI Taxonomy" id="200917"/>
    <lineage>
        <taxon>Eukaryota</taxon>
        <taxon>Metazoa</taxon>
        <taxon>Ecdysozoa</taxon>
        <taxon>Arthropoda</taxon>
        <taxon>Hexapoda</taxon>
        <taxon>Insecta</taxon>
        <taxon>Pterygota</taxon>
        <taxon>Neoptera</taxon>
        <taxon>Endopterygota</taxon>
        <taxon>Coleoptera</taxon>
        <taxon>Polyphaga</taxon>
        <taxon>Cucujiformia</taxon>
        <taxon>Chrysomeloidea</taxon>
        <taxon>Chrysomelidae</taxon>
        <taxon>Bruchinae</taxon>
        <taxon>Bruchini</taxon>
        <taxon>Acanthoscelides</taxon>
    </lineage>
</organism>